<dbReference type="PROSITE" id="PS51257">
    <property type="entry name" value="PROKAR_LIPOPROTEIN"/>
    <property type="match status" value="1"/>
</dbReference>
<dbReference type="OrthoDB" id="9773740at2"/>
<evidence type="ECO:0000313" key="9">
    <source>
        <dbReference type="Proteomes" id="UP000223749"/>
    </source>
</evidence>
<dbReference type="CDD" id="cd08977">
    <property type="entry name" value="SusD"/>
    <property type="match status" value="1"/>
</dbReference>
<dbReference type="GO" id="GO:0009279">
    <property type="term" value="C:cell outer membrane"/>
    <property type="evidence" value="ECO:0007669"/>
    <property type="project" value="UniProtKB-SubCell"/>
</dbReference>
<comment type="similarity">
    <text evidence="2">Belongs to the SusD family.</text>
</comment>
<evidence type="ECO:0000256" key="3">
    <source>
        <dbReference type="ARBA" id="ARBA00022729"/>
    </source>
</evidence>
<evidence type="ECO:0000259" key="7">
    <source>
        <dbReference type="Pfam" id="PF14322"/>
    </source>
</evidence>
<dbReference type="Pfam" id="PF07980">
    <property type="entry name" value="SusD_RagB"/>
    <property type="match status" value="1"/>
</dbReference>
<keyword evidence="4" id="KW-0472">Membrane</keyword>
<evidence type="ECO:0000256" key="5">
    <source>
        <dbReference type="ARBA" id="ARBA00023237"/>
    </source>
</evidence>
<dbReference type="InterPro" id="IPR033985">
    <property type="entry name" value="SusD-like_N"/>
</dbReference>
<keyword evidence="9" id="KW-1185">Reference proteome</keyword>
<dbReference type="InterPro" id="IPR012944">
    <property type="entry name" value="SusD_RagB_dom"/>
</dbReference>
<sequence length="519" mass="58682">MKRNLNHKNYNPVKSALAIGVAIILMLMGSCKKVVDVKSTRAVAEVNMWNKLEDTRAALLGIYGLTRAAMVENNAHWIYGDVRGKQFVSPTRQDLKAVIDNRLTASYKTLDQLSNWRRWYAVINAANIFLERVRDVKKADLRYTASNMEIDIAQARVLRAFAYFYMVRIWGNVPLIISSHDGSFENRAQNSGAEVLAWAEKEILGVVNVLPNKYGENDPKQPGLYYGENHGRWTGSLVRRISAYAVLAHIAAWQGDYIKVASNATKVINEIGSAEITLTDVNSLTSSNGFFSSKRQGHLLGFNSVYEHGEGGMSGHIEELTLAFPFVNKAIPDIYMSKDSILNTFNEKKDTRFGLDTLGRPTTDRYFYNFDGRYPIFSKIKVIMAGSASTSTTDAKFSFFSSIALFTRLEDIYLLRAEASSVLGDRQGAINDLNTIRSSRGLPNYSEVTNGLVIDAIFKERKRELIGEGHYWFDQVRYNKIRQNNSVFTELIKTGGIYWPVSEELLQQNKLLTQNQYWK</sequence>
<keyword evidence="5" id="KW-0998">Cell outer membrane</keyword>
<dbReference type="SUPFAM" id="SSF48452">
    <property type="entry name" value="TPR-like"/>
    <property type="match status" value="1"/>
</dbReference>
<evidence type="ECO:0000256" key="4">
    <source>
        <dbReference type="ARBA" id="ARBA00023136"/>
    </source>
</evidence>
<feature type="domain" description="RagB/SusD" evidence="6">
    <location>
        <begin position="406"/>
        <end position="518"/>
    </location>
</feature>
<dbReference type="EMBL" id="CP024091">
    <property type="protein sequence ID" value="ATP57178.1"/>
    <property type="molecule type" value="Genomic_DNA"/>
</dbReference>
<name>A0A2D1U6F7_9SPHI</name>
<feature type="domain" description="SusD-like N-terminal" evidence="7">
    <location>
        <begin position="110"/>
        <end position="214"/>
    </location>
</feature>
<dbReference type="KEGG" id="pgs:CPT03_12195"/>
<proteinExistence type="inferred from homology"/>
<dbReference type="Gene3D" id="1.25.40.390">
    <property type="match status" value="1"/>
</dbReference>
<protein>
    <submittedName>
        <fullName evidence="8">RagB/SusD family nutrient uptake outer membrane protein</fullName>
    </submittedName>
</protein>
<evidence type="ECO:0000256" key="2">
    <source>
        <dbReference type="ARBA" id="ARBA00006275"/>
    </source>
</evidence>
<keyword evidence="3" id="KW-0732">Signal</keyword>
<evidence type="ECO:0000313" key="8">
    <source>
        <dbReference type="EMBL" id="ATP57178.1"/>
    </source>
</evidence>
<dbReference type="AlphaFoldDB" id="A0A2D1U6F7"/>
<reference evidence="8 9" key="1">
    <citation type="submission" date="2017-10" db="EMBL/GenBank/DDBJ databases">
        <title>Whole genome of Pedobacter ginsengisoli T01R-27 isolated from tomato rhizosphere.</title>
        <authorList>
            <person name="Weon H.-Y."/>
            <person name="Lee S.A."/>
            <person name="Sang M.K."/>
            <person name="Song J."/>
        </authorList>
    </citation>
    <scope>NUCLEOTIDE SEQUENCE [LARGE SCALE GENOMIC DNA]</scope>
    <source>
        <strain evidence="8 9">T01R-27</strain>
    </source>
</reference>
<dbReference type="Pfam" id="PF14322">
    <property type="entry name" value="SusD-like_3"/>
    <property type="match status" value="1"/>
</dbReference>
<evidence type="ECO:0000256" key="1">
    <source>
        <dbReference type="ARBA" id="ARBA00004442"/>
    </source>
</evidence>
<evidence type="ECO:0000259" key="6">
    <source>
        <dbReference type="Pfam" id="PF07980"/>
    </source>
</evidence>
<comment type="subcellular location">
    <subcellularLocation>
        <location evidence="1">Cell outer membrane</location>
    </subcellularLocation>
</comment>
<dbReference type="Proteomes" id="UP000223749">
    <property type="component" value="Chromosome"/>
</dbReference>
<dbReference type="RefSeq" id="WP_099439106.1">
    <property type="nucleotide sequence ID" value="NZ_CP024091.1"/>
</dbReference>
<organism evidence="8 9">
    <name type="scientific">Pedobacter ginsengisoli</name>
    <dbReference type="NCBI Taxonomy" id="363852"/>
    <lineage>
        <taxon>Bacteria</taxon>
        <taxon>Pseudomonadati</taxon>
        <taxon>Bacteroidota</taxon>
        <taxon>Sphingobacteriia</taxon>
        <taxon>Sphingobacteriales</taxon>
        <taxon>Sphingobacteriaceae</taxon>
        <taxon>Pedobacter</taxon>
    </lineage>
</organism>
<accession>A0A2D1U6F7</accession>
<dbReference type="InterPro" id="IPR011990">
    <property type="entry name" value="TPR-like_helical_dom_sf"/>
</dbReference>
<gene>
    <name evidence="8" type="ORF">CPT03_12195</name>
</gene>